<evidence type="ECO:0000256" key="1">
    <source>
        <dbReference type="SAM" id="SignalP"/>
    </source>
</evidence>
<keyword evidence="2" id="KW-1185">Reference proteome</keyword>
<reference evidence="3" key="1">
    <citation type="submission" date="2022-11" db="UniProtKB">
        <authorList>
            <consortium name="WormBaseParasite"/>
        </authorList>
    </citation>
    <scope>IDENTIFICATION</scope>
</reference>
<keyword evidence="1" id="KW-0732">Signal</keyword>
<accession>A0A914H2A3</accession>
<dbReference type="AlphaFoldDB" id="A0A914H2A3"/>
<sequence>MIASDRSLSSSSIPLLCFFLTLLHLCLPAQLPSSQPQWRCPNNGTYFDATPCDPNATYSCPALYKCRMALESDGVQNKIGEMRPGQRVRWICCEIGGMGIREWLLELGLAPAVFPKVPKATLRRVFVRDEQSAKVIAVDGNGADISLLPFDNSESANYIRLEGIEFDTEVPKNGGFLHILVAINQLTSPSALQLYFDYSSFGIAQLDLGAQNDRFPRGYAQAIGSGFVPASLAYRRQHVLAVFHTVVPMANLSEDIDRSMAASDGKLQQAMFGSSDGKGMANLLGATPIAGFIYTVTTRASIFPLTYAQQWTNSVLSGGGGPTPSTAAAASEMALTSQSPGAISPSPGSQLEYNAGGQWDWFPYNYRQDNAIICTFLLLISNC</sequence>
<organism evidence="2 3">
    <name type="scientific">Globodera rostochiensis</name>
    <name type="common">Golden nematode worm</name>
    <name type="synonym">Heterodera rostochiensis</name>
    <dbReference type="NCBI Taxonomy" id="31243"/>
    <lineage>
        <taxon>Eukaryota</taxon>
        <taxon>Metazoa</taxon>
        <taxon>Ecdysozoa</taxon>
        <taxon>Nematoda</taxon>
        <taxon>Chromadorea</taxon>
        <taxon>Rhabditida</taxon>
        <taxon>Tylenchina</taxon>
        <taxon>Tylenchomorpha</taxon>
        <taxon>Tylenchoidea</taxon>
        <taxon>Heteroderidae</taxon>
        <taxon>Heteroderinae</taxon>
        <taxon>Globodera</taxon>
    </lineage>
</organism>
<proteinExistence type="predicted"/>
<feature type="signal peptide" evidence="1">
    <location>
        <begin position="1"/>
        <end position="28"/>
    </location>
</feature>
<dbReference type="WBParaSite" id="Gr19_v10_g13473.t1">
    <property type="protein sequence ID" value="Gr19_v10_g13473.t1"/>
    <property type="gene ID" value="Gr19_v10_g13473"/>
</dbReference>
<name>A0A914H2A3_GLORO</name>
<protein>
    <submittedName>
        <fullName evidence="3">Uncharacterized protein</fullName>
    </submittedName>
</protein>
<feature type="chain" id="PRO_5036673250" evidence="1">
    <location>
        <begin position="29"/>
        <end position="383"/>
    </location>
</feature>
<evidence type="ECO:0000313" key="3">
    <source>
        <dbReference type="WBParaSite" id="Gr19_v10_g13473.t1"/>
    </source>
</evidence>
<evidence type="ECO:0000313" key="2">
    <source>
        <dbReference type="Proteomes" id="UP000887572"/>
    </source>
</evidence>
<dbReference type="Proteomes" id="UP000887572">
    <property type="component" value="Unplaced"/>
</dbReference>